<evidence type="ECO:0000313" key="2">
    <source>
        <dbReference type="EMBL" id="KAK9704594.1"/>
    </source>
</evidence>
<keyword evidence="3" id="KW-1185">Reference proteome</keyword>
<accession>A0AAW1JKF4</accession>
<evidence type="ECO:0000313" key="3">
    <source>
        <dbReference type="Proteomes" id="UP001458880"/>
    </source>
</evidence>
<evidence type="ECO:0000256" key="1">
    <source>
        <dbReference type="SAM" id="MobiDB-lite"/>
    </source>
</evidence>
<feature type="compositionally biased region" description="Basic and acidic residues" evidence="1">
    <location>
        <begin position="1"/>
        <end position="26"/>
    </location>
</feature>
<feature type="compositionally biased region" description="Basic residues" evidence="1">
    <location>
        <begin position="27"/>
        <end position="40"/>
    </location>
</feature>
<comment type="caution">
    <text evidence="2">The sequence shown here is derived from an EMBL/GenBank/DDBJ whole genome shotgun (WGS) entry which is preliminary data.</text>
</comment>
<proteinExistence type="predicted"/>
<feature type="region of interest" description="Disordered" evidence="1">
    <location>
        <begin position="1"/>
        <end position="40"/>
    </location>
</feature>
<sequence length="73" mass="8546">MAEAERNSTLLENEKDSTISRDERTECRRKKTRETRRKGKGIVDNATEKAMVHKGFVPMDLLLVMNFNRIYCL</sequence>
<dbReference type="AlphaFoldDB" id="A0AAW1JKF4"/>
<gene>
    <name evidence="2" type="ORF">QE152_g27748</name>
</gene>
<protein>
    <submittedName>
        <fullName evidence="2">Uncharacterized protein</fullName>
    </submittedName>
</protein>
<reference evidence="2 3" key="1">
    <citation type="journal article" date="2024" name="BMC Genomics">
        <title>De novo assembly and annotation of Popillia japonica's genome with initial clues to its potential as an invasive pest.</title>
        <authorList>
            <person name="Cucini C."/>
            <person name="Boschi S."/>
            <person name="Funari R."/>
            <person name="Cardaioli E."/>
            <person name="Iannotti N."/>
            <person name="Marturano G."/>
            <person name="Paoli F."/>
            <person name="Bruttini M."/>
            <person name="Carapelli A."/>
            <person name="Frati F."/>
            <person name="Nardi F."/>
        </authorList>
    </citation>
    <scope>NUCLEOTIDE SEQUENCE [LARGE SCALE GENOMIC DNA]</scope>
    <source>
        <strain evidence="2">DMR45628</strain>
    </source>
</reference>
<organism evidence="2 3">
    <name type="scientific">Popillia japonica</name>
    <name type="common">Japanese beetle</name>
    <dbReference type="NCBI Taxonomy" id="7064"/>
    <lineage>
        <taxon>Eukaryota</taxon>
        <taxon>Metazoa</taxon>
        <taxon>Ecdysozoa</taxon>
        <taxon>Arthropoda</taxon>
        <taxon>Hexapoda</taxon>
        <taxon>Insecta</taxon>
        <taxon>Pterygota</taxon>
        <taxon>Neoptera</taxon>
        <taxon>Endopterygota</taxon>
        <taxon>Coleoptera</taxon>
        <taxon>Polyphaga</taxon>
        <taxon>Scarabaeiformia</taxon>
        <taxon>Scarabaeidae</taxon>
        <taxon>Rutelinae</taxon>
        <taxon>Popillia</taxon>
    </lineage>
</organism>
<name>A0AAW1JKF4_POPJA</name>
<dbReference type="Proteomes" id="UP001458880">
    <property type="component" value="Unassembled WGS sequence"/>
</dbReference>
<dbReference type="EMBL" id="JASPKY010000346">
    <property type="protein sequence ID" value="KAK9704594.1"/>
    <property type="molecule type" value="Genomic_DNA"/>
</dbReference>